<protein>
    <recommendedName>
        <fullName evidence="3">Asp23/Gls24 family envelope stress response protein</fullName>
    </recommendedName>
</protein>
<organism evidence="1 2">
    <name type="scientific">Brevibacterium linens</name>
    <dbReference type="NCBI Taxonomy" id="1703"/>
    <lineage>
        <taxon>Bacteria</taxon>
        <taxon>Bacillati</taxon>
        <taxon>Actinomycetota</taxon>
        <taxon>Actinomycetes</taxon>
        <taxon>Micrococcales</taxon>
        <taxon>Brevibacteriaceae</taxon>
        <taxon>Brevibacterium</taxon>
    </lineage>
</organism>
<reference evidence="2" key="1">
    <citation type="submission" date="2016-03" db="EMBL/GenBank/DDBJ databases">
        <authorList>
            <person name="Ploux O."/>
        </authorList>
    </citation>
    <scope>NUCLEOTIDE SEQUENCE [LARGE SCALE GENOMIC DNA]</scope>
    <source>
        <strain evidence="2">BS258</strain>
    </source>
</reference>
<dbReference type="RefSeq" id="WP_062862588.1">
    <property type="nucleotide sequence ID" value="NZ_CP014869.1"/>
</dbReference>
<sequence>MTENQIPRGFDEAAVSARLTESVTGVDGVTGLAPGLRDMIANAAARVMRRSGSEPLRVEVWRAGEDLNVRVDAHLDDSRPVTEIVDELFAVIVVDLRAAVDGPIGEVDIDVRIVSRSH</sequence>
<accession>A0A144MJ04</accession>
<evidence type="ECO:0000313" key="2">
    <source>
        <dbReference type="Proteomes" id="UP000075950"/>
    </source>
</evidence>
<dbReference type="AlphaFoldDB" id="A0A144MJ04"/>
<name>A0A144MJ04_BRELN</name>
<evidence type="ECO:0000313" key="1">
    <source>
        <dbReference type="EMBL" id="AMT95101.1"/>
    </source>
</evidence>
<dbReference type="Proteomes" id="UP000075950">
    <property type="component" value="Chromosome"/>
</dbReference>
<proteinExistence type="predicted"/>
<evidence type="ECO:0008006" key="3">
    <source>
        <dbReference type="Google" id="ProtNLM"/>
    </source>
</evidence>
<dbReference type="KEGG" id="bly:A2T55_16435"/>
<dbReference type="EMBL" id="CP014869">
    <property type="protein sequence ID" value="AMT95101.1"/>
    <property type="molecule type" value="Genomic_DNA"/>
</dbReference>
<gene>
    <name evidence="1" type="ORF">A2T55_16435</name>
</gene>